<dbReference type="Gene3D" id="3.40.50.720">
    <property type="entry name" value="NAD(P)-binding Rossmann-like Domain"/>
    <property type="match status" value="1"/>
</dbReference>
<dbReference type="InterPro" id="IPR036291">
    <property type="entry name" value="NAD(P)-bd_dom_sf"/>
</dbReference>
<protein>
    <submittedName>
        <fullName evidence="3">Uncharacterized protein</fullName>
    </submittedName>
</protein>
<dbReference type="PANTHER" id="PTHR47706">
    <property type="entry name" value="NMRA-LIKE FAMILY PROTEIN"/>
    <property type="match status" value="1"/>
</dbReference>
<dbReference type="InterPro" id="IPR051609">
    <property type="entry name" value="NmrA/Isoflavone_reductase-like"/>
</dbReference>
<reference evidence="3" key="1">
    <citation type="submission" date="2015-01" db="EMBL/GenBank/DDBJ databases">
        <authorList>
            <person name="Durling Mikael"/>
        </authorList>
    </citation>
    <scope>NUCLEOTIDE SEQUENCE</scope>
</reference>
<proteinExistence type="predicted"/>
<dbReference type="PANTHER" id="PTHR47706:SF9">
    <property type="entry name" value="NMRA-LIKE DOMAIN-CONTAINING PROTEIN-RELATED"/>
    <property type="match status" value="1"/>
</dbReference>
<dbReference type="EMBL" id="CDPU01000015">
    <property type="protein sequence ID" value="CEO49563.1"/>
    <property type="molecule type" value="Genomic_DNA"/>
</dbReference>
<dbReference type="AlphaFoldDB" id="A0A0B7JWX1"/>
<dbReference type="GO" id="GO:0016491">
    <property type="term" value="F:oxidoreductase activity"/>
    <property type="evidence" value="ECO:0007669"/>
    <property type="project" value="UniProtKB-KW"/>
</dbReference>
<gene>
    <name evidence="3" type="ORF">BN869_000005620_1</name>
</gene>
<dbReference type="SUPFAM" id="SSF51735">
    <property type="entry name" value="NAD(P)-binding Rossmann-fold domains"/>
    <property type="match status" value="1"/>
</dbReference>
<name>A0A0B7JWX1_BIOOC</name>
<accession>A0A0B7JWX1</accession>
<evidence type="ECO:0000256" key="2">
    <source>
        <dbReference type="ARBA" id="ARBA00023002"/>
    </source>
</evidence>
<keyword evidence="2" id="KW-0560">Oxidoreductase</keyword>
<evidence type="ECO:0000313" key="3">
    <source>
        <dbReference type="EMBL" id="CEO49563.1"/>
    </source>
</evidence>
<sequence>MVHTVALLAPNGNVGSAALRHLLPTHKAAKLNLVVLHRPGSPPKDLDLGLGVEVREIDLEGPIENIQEAVRGVNAAISALPISAIHLQINLVRALSKTPGFITFIPARFSIPLTDDDYPHLSFMEPFLETERIAKELGVGITHVWTGSFIMSFKFGWLGTNLQENKIVANANQLKNWTPITTMEHLGAALGNLLARDPAGIVGKSFSAVTFRPSGKEFVNTFTQLHDGQPTAVVDQTPEDLQLLLQDIKGSGAFMGVYMRHWDRGDLEFPGSIPASDGISLSHEFQNL</sequence>
<evidence type="ECO:0000256" key="1">
    <source>
        <dbReference type="ARBA" id="ARBA00022857"/>
    </source>
</evidence>
<keyword evidence="1" id="KW-0521">NADP</keyword>
<organism evidence="3">
    <name type="scientific">Bionectria ochroleuca</name>
    <name type="common">Gliocladium roseum</name>
    <dbReference type="NCBI Taxonomy" id="29856"/>
    <lineage>
        <taxon>Eukaryota</taxon>
        <taxon>Fungi</taxon>
        <taxon>Dikarya</taxon>
        <taxon>Ascomycota</taxon>
        <taxon>Pezizomycotina</taxon>
        <taxon>Sordariomycetes</taxon>
        <taxon>Hypocreomycetidae</taxon>
        <taxon>Hypocreales</taxon>
        <taxon>Bionectriaceae</taxon>
        <taxon>Clonostachys</taxon>
    </lineage>
</organism>